<protein>
    <submittedName>
        <fullName evidence="1 2">Uncharacterized protein</fullName>
    </submittedName>
</protein>
<evidence type="ECO:0000313" key="3">
    <source>
        <dbReference type="Proteomes" id="UP000002320"/>
    </source>
</evidence>
<dbReference type="VEuPathDB" id="VectorBase:CPIJ013824"/>
<dbReference type="EMBL" id="DS232303">
    <property type="protein sequence ID" value="EDS39486.1"/>
    <property type="molecule type" value="Genomic_DNA"/>
</dbReference>
<dbReference type="HOGENOM" id="CLU_3160462_0_0_1"/>
<reference evidence="1" key="1">
    <citation type="submission" date="2007-03" db="EMBL/GenBank/DDBJ databases">
        <title>Annotation of Culex pipiens quinquefasciatus.</title>
        <authorList>
            <consortium name="The Broad Institute Genome Sequencing Platform"/>
            <person name="Atkinson P.W."/>
            <person name="Hemingway J."/>
            <person name="Christensen B.M."/>
            <person name="Higgs S."/>
            <person name="Kodira C."/>
            <person name="Hannick L."/>
            <person name="Megy K."/>
            <person name="O'Leary S."/>
            <person name="Pearson M."/>
            <person name="Haas B.J."/>
            <person name="Mauceli E."/>
            <person name="Wortman J.R."/>
            <person name="Lee N.H."/>
            <person name="Guigo R."/>
            <person name="Stanke M."/>
            <person name="Alvarado L."/>
            <person name="Amedeo P."/>
            <person name="Antoine C.H."/>
            <person name="Arensburger P."/>
            <person name="Bidwell S.L."/>
            <person name="Crawford M."/>
            <person name="Camaro F."/>
            <person name="Devon K."/>
            <person name="Engels R."/>
            <person name="Hammond M."/>
            <person name="Howarth C."/>
            <person name="Koehrsen M."/>
            <person name="Lawson D."/>
            <person name="Montgomery P."/>
            <person name="Nene V."/>
            <person name="Nusbaum C."/>
            <person name="Puiu D."/>
            <person name="Romero-Severson J."/>
            <person name="Severson D.W."/>
            <person name="Shumway M."/>
            <person name="Sisk P."/>
            <person name="Stolte C."/>
            <person name="Zeng Q."/>
            <person name="Eisenstadt E."/>
            <person name="Fraser-Liggett C."/>
            <person name="Strausberg R."/>
            <person name="Galagan J."/>
            <person name="Birren B."/>
            <person name="Collins F.H."/>
        </authorList>
    </citation>
    <scope>NUCLEOTIDE SEQUENCE [LARGE SCALE GENOMIC DNA]</scope>
    <source>
        <strain evidence="1">JHB</strain>
    </source>
</reference>
<dbReference type="Proteomes" id="UP000002320">
    <property type="component" value="Unassembled WGS sequence"/>
</dbReference>
<name>B0X2Y4_CULQU</name>
<accession>B0X2Y4</accession>
<organism>
    <name type="scientific">Culex quinquefasciatus</name>
    <name type="common">Southern house mosquito</name>
    <name type="synonym">Culex pungens</name>
    <dbReference type="NCBI Taxonomy" id="7176"/>
    <lineage>
        <taxon>Eukaryota</taxon>
        <taxon>Metazoa</taxon>
        <taxon>Ecdysozoa</taxon>
        <taxon>Arthropoda</taxon>
        <taxon>Hexapoda</taxon>
        <taxon>Insecta</taxon>
        <taxon>Pterygota</taxon>
        <taxon>Neoptera</taxon>
        <taxon>Endopterygota</taxon>
        <taxon>Diptera</taxon>
        <taxon>Nematocera</taxon>
        <taxon>Culicoidea</taxon>
        <taxon>Culicidae</taxon>
        <taxon>Culicinae</taxon>
        <taxon>Culicini</taxon>
        <taxon>Culex</taxon>
        <taxon>Culex</taxon>
    </lineage>
</organism>
<evidence type="ECO:0000313" key="1">
    <source>
        <dbReference type="EMBL" id="EDS39486.1"/>
    </source>
</evidence>
<dbReference type="InParanoid" id="B0X2Y4"/>
<dbReference type="KEGG" id="cqu:CpipJ_CPIJ013824"/>
<proteinExistence type="predicted"/>
<reference evidence="2" key="2">
    <citation type="submission" date="2021-02" db="UniProtKB">
        <authorList>
            <consortium name="EnsemblMetazoa"/>
        </authorList>
    </citation>
    <scope>IDENTIFICATION</scope>
    <source>
        <strain evidence="2">JHB</strain>
    </source>
</reference>
<sequence length="48" mass="5550">MVVALFHNETNRFYFFLLCSLKKCHILSHTHRLSLPLARSLSLAACFV</sequence>
<dbReference type="AlphaFoldDB" id="B0X2Y4"/>
<dbReference type="EnsemblMetazoa" id="CPIJ013824-RA">
    <property type="protein sequence ID" value="CPIJ013824-PA"/>
    <property type="gene ID" value="CPIJ013824"/>
</dbReference>
<gene>
    <name evidence="2" type="primary">6046877</name>
    <name evidence="1" type="ORF">CpipJ_CPIJ013824</name>
</gene>
<keyword evidence="3" id="KW-1185">Reference proteome</keyword>
<evidence type="ECO:0000313" key="2">
    <source>
        <dbReference type="EnsemblMetazoa" id="CPIJ013824-PA"/>
    </source>
</evidence>